<feature type="region of interest" description="Disordered" evidence="1">
    <location>
        <begin position="408"/>
        <end position="457"/>
    </location>
</feature>
<sequence>MDFSTLFKKGAKLKVAEQNEPSALRISTSAASTLASQTKAQTVPITTPKQQVQSLLNRKVVVNPHGLSAKISPKGADKTLHMNEQALSVLASLGSSKNNEDSNKFNNSSSMNSNKKRTLSSLRESSQNEHDKNKNSNIIRKKTKQQSEPQVPRSNCWSYEEEVVLIGAVMDRFLTYGSLVSARRRKKKLGVEKGFVEAKHKFAPKIKNKDQIKDADDIGEVDDQECWTSIKEVYDEGLKILGDASSRPFRSMNALCRHYKVMKARKEIKFQDLFDAWLETDYAAELRNQVYSDGEQENNMEVEKDKQRSNSWKREEEVMLIGAVVTRFLEFGSLVKKKQECWGQIQATFELAWGNYARMFNVSPSYIRTVNALHRHYKVMKARRSNLYPYYNEWRVLTSGSNSILNPKSSISNPVSGSATADWSGKTKKKAHWLKVENNATGPPKDEKSSKLASSKVDSLQQQPLAMKLSAVDNNVTHRQLNYAHQLQNQVAVLGAGGNGSNISMIHNNNISNSMSSIHHNNGYSALSMMGVFGNMPPFGNIQNTQMPNISLPNMQTMLNQMALMNGLAPSMPQLQNSNVMNTNNLANFNMQMANINRINNMANLNMNMNNNSNNLMCNVTGNINEMNAMTKSQAESTDTMRSNNNHVSTKQPETTKQAENKPQESDSQKQQYPKQFPRESFRERYNCWTSEEEVILVGIVVERFLSRGSLVSHRKRKDGESKDENDLECWNSIHECFEKALSKHCEMQNQQRPQPRSTLAMRRHYKVIKSKRNQGELRKFYTKWKSSFNKDKVLFDNDEVRIQEIKDEDASSWKVSELDNGSSRDRWDSWIHLEEVMLIGCVVERFLKFGSLVSVRKKGENGVEVDDCWQDIKSCYDNAWEIYQQKSGESRPCERSSNALSRHYKVMKARRRPCGRLANELGKYFDEWCVLKDKFPQLFLAPR</sequence>
<organism evidence="2">
    <name type="scientific">Aplanochytrium stocchinoi</name>
    <dbReference type="NCBI Taxonomy" id="215587"/>
    <lineage>
        <taxon>Eukaryota</taxon>
        <taxon>Sar</taxon>
        <taxon>Stramenopiles</taxon>
        <taxon>Bigyra</taxon>
        <taxon>Labyrinthulomycetes</taxon>
        <taxon>Thraustochytrida</taxon>
        <taxon>Thraustochytriidae</taxon>
        <taxon>Aplanochytrium</taxon>
    </lineage>
</organism>
<protein>
    <submittedName>
        <fullName evidence="2">Uncharacterized protein</fullName>
    </submittedName>
</protein>
<dbReference type="EMBL" id="HBIN01017104">
    <property type="protein sequence ID" value="CAE0442922.1"/>
    <property type="molecule type" value="Transcribed_RNA"/>
</dbReference>
<feature type="region of interest" description="Disordered" evidence="1">
    <location>
        <begin position="633"/>
        <end position="678"/>
    </location>
</feature>
<name>A0A7S3PL66_9STRA</name>
<dbReference type="AlphaFoldDB" id="A0A7S3PL66"/>
<feature type="region of interest" description="Disordered" evidence="1">
    <location>
        <begin position="92"/>
        <end position="153"/>
    </location>
</feature>
<feature type="compositionally biased region" description="Basic and acidic residues" evidence="1">
    <location>
        <begin position="657"/>
        <end position="668"/>
    </location>
</feature>
<feature type="compositionally biased region" description="Polar residues" evidence="1">
    <location>
        <begin position="408"/>
        <end position="421"/>
    </location>
</feature>
<evidence type="ECO:0000313" key="2">
    <source>
        <dbReference type="EMBL" id="CAE0442922.1"/>
    </source>
</evidence>
<reference evidence="2" key="1">
    <citation type="submission" date="2021-01" db="EMBL/GenBank/DDBJ databases">
        <authorList>
            <person name="Corre E."/>
            <person name="Pelletier E."/>
            <person name="Niang G."/>
            <person name="Scheremetjew M."/>
            <person name="Finn R."/>
            <person name="Kale V."/>
            <person name="Holt S."/>
            <person name="Cochrane G."/>
            <person name="Meng A."/>
            <person name="Brown T."/>
            <person name="Cohen L."/>
        </authorList>
    </citation>
    <scope>NUCLEOTIDE SEQUENCE</scope>
    <source>
        <strain evidence="2">GSBS06</strain>
    </source>
</reference>
<gene>
    <name evidence="2" type="ORF">ASTO00021_LOCUS13033</name>
</gene>
<feature type="compositionally biased region" description="Polar residues" evidence="1">
    <location>
        <begin position="633"/>
        <end position="656"/>
    </location>
</feature>
<evidence type="ECO:0000256" key="1">
    <source>
        <dbReference type="SAM" id="MobiDB-lite"/>
    </source>
</evidence>
<proteinExistence type="predicted"/>
<feature type="compositionally biased region" description="Low complexity" evidence="1">
    <location>
        <begin position="104"/>
        <end position="113"/>
    </location>
</feature>
<accession>A0A7S3PL66</accession>